<dbReference type="GO" id="GO:0016301">
    <property type="term" value="F:kinase activity"/>
    <property type="evidence" value="ECO:0007669"/>
    <property type="project" value="UniProtKB-KW"/>
</dbReference>
<dbReference type="AlphaFoldDB" id="A0A7X4KLW8"/>
<dbReference type="Pfam" id="PF21546">
    <property type="entry name" value="FGGY_C_2"/>
    <property type="match status" value="1"/>
</dbReference>
<accession>A0A7X4KLW8</accession>
<name>A0A7X4KLW8_9BURK</name>
<evidence type="ECO:0000313" key="6">
    <source>
        <dbReference type="Proteomes" id="UP000450676"/>
    </source>
</evidence>
<organism evidence="5 6">
    <name type="scientific">Pseudoduganella aquatica</name>
    <dbReference type="NCBI Taxonomy" id="2660641"/>
    <lineage>
        <taxon>Bacteria</taxon>
        <taxon>Pseudomonadati</taxon>
        <taxon>Pseudomonadota</taxon>
        <taxon>Betaproteobacteria</taxon>
        <taxon>Burkholderiales</taxon>
        <taxon>Oxalobacteraceae</taxon>
        <taxon>Telluria group</taxon>
        <taxon>Pseudoduganella</taxon>
    </lineage>
</organism>
<sequence length="459" mass="48900">MKGSATIVLDIGKTNVKLALLDSEGGTLAEQRSPNAIINDGLYPHHDTERIWGWMLDTMRAFAQLAHVTAIVPVTHGATAALVDDHGLVLPVLDYEFELPPEQDEAYGALRPAYSSSYSPLLPAGLNLGRQLAWQAQAFPEQFARAQHILMYPQYWAWRLSGVAASEVTSLGCHTDLWQPARQQYSALVERMGWSGLFPAMQPAWAPLGALKPDLAELTGLPWDCQVICGIHDSNASLLRHLNGDGPRTVLSTGTWVIAAAIDMPLDGLREEADMLANSNALGEPVACMRFMGGREFGELAGAAPETCSVEDLQRLIDQGTLALPCFASAGGPFGGRAGEITGPAPQTAQERYALATLYCVLMSDYCLSALNAASGAIVVEGSYTGNPHFAPLLAALRPAQAVNCSDDASGTTCGAWMLANWVEKCQDARTDPGAAPGAAAGLALNGWAAYRERWLAAL</sequence>
<dbReference type="SUPFAM" id="SSF53067">
    <property type="entry name" value="Actin-like ATPase domain"/>
    <property type="match status" value="1"/>
</dbReference>
<dbReference type="EMBL" id="WWCU01000015">
    <property type="protein sequence ID" value="MYN08664.1"/>
    <property type="molecule type" value="Genomic_DNA"/>
</dbReference>
<gene>
    <name evidence="5" type="ORF">GTP77_15100</name>
</gene>
<evidence type="ECO:0000256" key="2">
    <source>
        <dbReference type="ARBA" id="ARBA00022679"/>
    </source>
</evidence>
<evidence type="ECO:0000256" key="1">
    <source>
        <dbReference type="ARBA" id="ARBA00009156"/>
    </source>
</evidence>
<reference evidence="5 6" key="1">
    <citation type="submission" date="2019-12" db="EMBL/GenBank/DDBJ databases">
        <title>Novel species isolated from a subtropical stream in China.</title>
        <authorList>
            <person name="Lu H."/>
        </authorList>
    </citation>
    <scope>NUCLEOTIDE SEQUENCE [LARGE SCALE GENOMIC DNA]</scope>
    <source>
        <strain evidence="5 6">FT127W</strain>
    </source>
</reference>
<dbReference type="Gene3D" id="3.30.420.40">
    <property type="match status" value="2"/>
</dbReference>
<dbReference type="InterPro" id="IPR043129">
    <property type="entry name" value="ATPase_NBD"/>
</dbReference>
<evidence type="ECO:0000259" key="4">
    <source>
        <dbReference type="Pfam" id="PF21546"/>
    </source>
</evidence>
<comment type="similarity">
    <text evidence="1">Belongs to the FGGY kinase family.</text>
</comment>
<dbReference type="Proteomes" id="UP000450676">
    <property type="component" value="Unassembled WGS sequence"/>
</dbReference>
<keyword evidence="6" id="KW-1185">Reference proteome</keyword>
<keyword evidence="2" id="KW-0808">Transferase</keyword>
<dbReference type="PANTHER" id="PTHR43095">
    <property type="entry name" value="SUGAR KINASE"/>
    <property type="match status" value="1"/>
</dbReference>
<comment type="caution">
    <text evidence="5">The sequence shown here is derived from an EMBL/GenBank/DDBJ whole genome shotgun (WGS) entry which is preliminary data.</text>
</comment>
<proteinExistence type="inferred from homology"/>
<dbReference type="InterPro" id="IPR049382">
    <property type="entry name" value="FGGY_C_2"/>
</dbReference>
<evidence type="ECO:0000256" key="3">
    <source>
        <dbReference type="ARBA" id="ARBA00022777"/>
    </source>
</evidence>
<dbReference type="PANTHER" id="PTHR43095:SF5">
    <property type="entry name" value="XYLULOSE KINASE"/>
    <property type="match status" value="1"/>
</dbReference>
<feature type="domain" description="Carbohydrate kinase FGGY C-terminal" evidence="4">
    <location>
        <begin position="246"/>
        <end position="421"/>
    </location>
</feature>
<protein>
    <submittedName>
        <fullName evidence="5">L-fuculose kinase</fullName>
    </submittedName>
</protein>
<dbReference type="CDD" id="cd07772">
    <property type="entry name" value="ASKHA_NBD_FGGY_NaCK-like"/>
    <property type="match status" value="1"/>
</dbReference>
<dbReference type="InterPro" id="IPR050406">
    <property type="entry name" value="FGGY_Carb_Kinase"/>
</dbReference>
<evidence type="ECO:0000313" key="5">
    <source>
        <dbReference type="EMBL" id="MYN08664.1"/>
    </source>
</evidence>
<dbReference type="RefSeq" id="WP_161072974.1">
    <property type="nucleotide sequence ID" value="NZ_WWCU01000015.1"/>
</dbReference>
<keyword evidence="3 5" id="KW-0418">Kinase</keyword>